<evidence type="ECO:0000313" key="3">
    <source>
        <dbReference type="Proteomes" id="UP000501991"/>
    </source>
</evidence>
<organism evidence="2 3">
    <name type="scientific">Nitrogeniibacter mangrovi</name>
    <dbReference type="NCBI Taxonomy" id="2016596"/>
    <lineage>
        <taxon>Bacteria</taxon>
        <taxon>Pseudomonadati</taxon>
        <taxon>Pseudomonadota</taxon>
        <taxon>Betaproteobacteria</taxon>
        <taxon>Rhodocyclales</taxon>
        <taxon>Zoogloeaceae</taxon>
        <taxon>Nitrogeniibacter</taxon>
    </lineage>
</organism>
<dbReference type="KEGG" id="azq:G3580_19090"/>
<reference evidence="2 3" key="1">
    <citation type="submission" date="2020-02" db="EMBL/GenBank/DDBJ databases">
        <title>Nitrogenibacter mangrovi gen. nov., sp. nov. isolated from mangrove sediment, a denitrifying betaproteobacterium.</title>
        <authorList>
            <person name="Liao H."/>
            <person name="Tian Y."/>
        </authorList>
    </citation>
    <scope>NUCLEOTIDE SEQUENCE [LARGE SCALE GENOMIC DNA]</scope>
    <source>
        <strain evidence="2 3">M9-3-2</strain>
    </source>
</reference>
<evidence type="ECO:0000259" key="1">
    <source>
        <dbReference type="Pfam" id="PF19624"/>
    </source>
</evidence>
<accession>A0A6C1BA23</accession>
<protein>
    <recommendedName>
        <fullName evidence="1">DUF6129 domain-containing protein</fullName>
    </recommendedName>
</protein>
<sequence>MIAADQLDAVAAAARANPDVAALRAQFPALHFTACPDDDVSPRFRPASDAGTCVLYYIAGADGHCLSMTNDPAIATGLLLAEKGDADDAP</sequence>
<feature type="domain" description="DUF6129" evidence="1">
    <location>
        <begin position="21"/>
        <end position="71"/>
    </location>
</feature>
<dbReference type="AlphaFoldDB" id="A0A6C1BA23"/>
<dbReference type="Pfam" id="PF19624">
    <property type="entry name" value="DUF6129"/>
    <property type="match status" value="1"/>
</dbReference>
<keyword evidence="3" id="KW-1185">Reference proteome</keyword>
<evidence type="ECO:0000313" key="2">
    <source>
        <dbReference type="EMBL" id="QID19538.1"/>
    </source>
</evidence>
<proteinExistence type="predicted"/>
<dbReference type="RefSeq" id="WP_173768246.1">
    <property type="nucleotide sequence ID" value="NZ_CP048836.1"/>
</dbReference>
<dbReference type="Proteomes" id="UP000501991">
    <property type="component" value="Chromosome"/>
</dbReference>
<dbReference type="InterPro" id="IPR046132">
    <property type="entry name" value="DUF6129"/>
</dbReference>
<name>A0A6C1BA23_9RHOO</name>
<dbReference type="EMBL" id="CP048836">
    <property type="protein sequence ID" value="QID19538.1"/>
    <property type="molecule type" value="Genomic_DNA"/>
</dbReference>
<gene>
    <name evidence="2" type="ORF">G3580_19090</name>
</gene>